<comment type="caution">
    <text evidence="2">The sequence shown here is derived from an EMBL/GenBank/DDBJ whole genome shotgun (WGS) entry which is preliminary data.</text>
</comment>
<evidence type="ECO:0000256" key="1">
    <source>
        <dbReference type="SAM" id="MobiDB-lite"/>
    </source>
</evidence>
<sequence>MTYLCTLACSRCCSGPSRGPTEYNTMIQLVSAEAVAEERAVTINKPIALSDGDSEEEMPPSSAPFPYLSYASL</sequence>
<evidence type="ECO:0000313" key="2">
    <source>
        <dbReference type="EMBL" id="CAK9143253.1"/>
    </source>
</evidence>
<feature type="region of interest" description="Disordered" evidence="1">
    <location>
        <begin position="46"/>
        <end position="73"/>
    </location>
</feature>
<evidence type="ECO:0000313" key="3">
    <source>
        <dbReference type="Proteomes" id="UP001642360"/>
    </source>
</evidence>
<accession>A0ABC8RE61</accession>
<keyword evidence="3" id="KW-1185">Reference proteome</keyword>
<organism evidence="2 3">
    <name type="scientific">Ilex paraguariensis</name>
    <name type="common">yerba mate</name>
    <dbReference type="NCBI Taxonomy" id="185542"/>
    <lineage>
        <taxon>Eukaryota</taxon>
        <taxon>Viridiplantae</taxon>
        <taxon>Streptophyta</taxon>
        <taxon>Embryophyta</taxon>
        <taxon>Tracheophyta</taxon>
        <taxon>Spermatophyta</taxon>
        <taxon>Magnoliopsida</taxon>
        <taxon>eudicotyledons</taxon>
        <taxon>Gunneridae</taxon>
        <taxon>Pentapetalae</taxon>
        <taxon>asterids</taxon>
        <taxon>campanulids</taxon>
        <taxon>Aquifoliales</taxon>
        <taxon>Aquifoliaceae</taxon>
        <taxon>Ilex</taxon>
    </lineage>
</organism>
<protein>
    <submittedName>
        <fullName evidence="2">Uncharacterized protein</fullName>
    </submittedName>
</protein>
<dbReference type="Proteomes" id="UP001642360">
    <property type="component" value="Unassembled WGS sequence"/>
</dbReference>
<dbReference type="EMBL" id="CAUOFW020001281">
    <property type="protein sequence ID" value="CAK9143253.1"/>
    <property type="molecule type" value="Genomic_DNA"/>
</dbReference>
<name>A0ABC8RE61_9AQUA</name>
<reference evidence="2 3" key="1">
    <citation type="submission" date="2024-02" db="EMBL/GenBank/DDBJ databases">
        <authorList>
            <person name="Vignale AGUSTIN F."/>
            <person name="Sosa J E."/>
            <person name="Modenutti C."/>
        </authorList>
    </citation>
    <scope>NUCLEOTIDE SEQUENCE [LARGE SCALE GENOMIC DNA]</scope>
</reference>
<gene>
    <name evidence="2" type="ORF">ILEXP_LOCUS10951</name>
</gene>
<proteinExistence type="predicted"/>
<dbReference type="AlphaFoldDB" id="A0ABC8RE61"/>